<feature type="transmembrane region" description="Helical" evidence="1">
    <location>
        <begin position="43"/>
        <end position="60"/>
    </location>
</feature>
<name>A0ABM5P0S1_9MOLU</name>
<feature type="transmembrane region" description="Helical" evidence="1">
    <location>
        <begin position="12"/>
        <end position="31"/>
    </location>
</feature>
<feature type="transmembrane region" description="Helical" evidence="1">
    <location>
        <begin position="141"/>
        <end position="163"/>
    </location>
</feature>
<proteinExistence type="predicted"/>
<reference evidence="2 3" key="1">
    <citation type="journal article" date="2014" name="Genome Announc.">
        <title>Complete Genome Sequence of Mycoplasma ovis Strain Michigan, a Hemoplasma of Sheep with Two Distinct 16S rRNA Genes.</title>
        <authorList>
            <person name="Deshuillers P.L."/>
            <person name="Santos A.P."/>
            <person name="do Nascimento N.C."/>
            <person name="Hampel J.A."/>
            <person name="Bergin I.L."/>
            <person name="Dyson M.C."/>
            <person name="Messick J.B."/>
        </authorList>
    </citation>
    <scope>NUCLEOTIDE SEQUENCE [LARGE SCALE GENOMIC DNA]</scope>
    <source>
        <strain evidence="2 3">Michigan</strain>
    </source>
</reference>
<gene>
    <name evidence="2" type="ORF">OVS_03055</name>
</gene>
<protein>
    <recommendedName>
        <fullName evidence="4">RDD domain-containing protein</fullName>
    </recommendedName>
</protein>
<evidence type="ECO:0008006" key="4">
    <source>
        <dbReference type="Google" id="ProtNLM"/>
    </source>
</evidence>
<keyword evidence="1" id="KW-0812">Transmembrane</keyword>
<keyword evidence="3" id="KW-1185">Reference proteome</keyword>
<dbReference type="EMBL" id="CP006935">
    <property type="protein sequence ID" value="AHC40026.1"/>
    <property type="molecule type" value="Genomic_DNA"/>
</dbReference>
<keyword evidence="1" id="KW-0472">Membrane</keyword>
<feature type="transmembrane region" description="Helical" evidence="1">
    <location>
        <begin position="104"/>
        <end position="129"/>
    </location>
</feature>
<evidence type="ECO:0000256" key="1">
    <source>
        <dbReference type="SAM" id="Phobius"/>
    </source>
</evidence>
<keyword evidence="1" id="KW-1133">Transmembrane helix</keyword>
<evidence type="ECO:0000313" key="2">
    <source>
        <dbReference type="EMBL" id="AHC40026.1"/>
    </source>
</evidence>
<dbReference type="RefSeq" id="WP_024071379.1">
    <property type="nucleotide sequence ID" value="NC_023062.1"/>
</dbReference>
<evidence type="ECO:0000313" key="3">
    <source>
        <dbReference type="Proteomes" id="UP000018745"/>
    </source>
</evidence>
<sequence length="174" mass="20435">MESERWYRIHFFAAQIALSIYVSVAIMYDSIIKVESNAGVGKLNATVTAGLSALLQYYFLNYKYRLSCKLFRLDLLKDNYSFWLVRYLNFQDKTKSLKTFKFKIYCFQLLSIFSAIFVFVLGCLLTASWSYESSKEYFFNLWFGLAGALILPLVRLGTSLVYIPNKSYRFFFRI</sequence>
<dbReference type="Proteomes" id="UP000018745">
    <property type="component" value="Chromosome"/>
</dbReference>
<organism evidence="2 3">
    <name type="scientific">Mycoplasma ovis str. Michigan</name>
    <dbReference type="NCBI Taxonomy" id="1415773"/>
    <lineage>
        <taxon>Bacteria</taxon>
        <taxon>Bacillati</taxon>
        <taxon>Mycoplasmatota</taxon>
        <taxon>Mollicutes</taxon>
        <taxon>Mycoplasmataceae</taxon>
        <taxon>Mycoplasma</taxon>
    </lineage>
</organism>
<accession>A0ABM5P0S1</accession>